<evidence type="ECO:0000313" key="2">
    <source>
        <dbReference type="EMBL" id="GAA3933304.1"/>
    </source>
</evidence>
<protein>
    <recommendedName>
        <fullName evidence="1">Tail specific protease domain-containing protein</fullName>
    </recommendedName>
</protein>
<dbReference type="InterPro" id="IPR036034">
    <property type="entry name" value="PDZ_sf"/>
</dbReference>
<comment type="caution">
    <text evidence="2">The sequence shown here is derived from an EMBL/GenBank/DDBJ whole genome shotgun (WGS) entry which is preliminary data.</text>
</comment>
<dbReference type="Gene3D" id="3.30.750.44">
    <property type="match status" value="1"/>
</dbReference>
<feature type="domain" description="Tail specific protease" evidence="1">
    <location>
        <begin position="253"/>
        <end position="416"/>
    </location>
</feature>
<proteinExistence type="predicted"/>
<dbReference type="SUPFAM" id="SSF52096">
    <property type="entry name" value="ClpP/crotonase"/>
    <property type="match status" value="1"/>
</dbReference>
<evidence type="ECO:0000313" key="3">
    <source>
        <dbReference type="Proteomes" id="UP001501591"/>
    </source>
</evidence>
<evidence type="ECO:0000259" key="1">
    <source>
        <dbReference type="Pfam" id="PF03572"/>
    </source>
</evidence>
<dbReference type="Gene3D" id="3.90.226.10">
    <property type="entry name" value="2-enoyl-CoA Hydratase, Chain A, domain 1"/>
    <property type="match status" value="1"/>
</dbReference>
<gene>
    <name evidence="2" type="ORF">GCM10022383_09820</name>
</gene>
<sequence>MLGRRVFRPASDTESAWVIEAPTEADTAPQLQWRSTTRLASIATSESDFLATMNALHTLLRTQRDAHIVAPVASVEEAIHVIYDEIANTYPYFALRGLDWDLISRRHMGCEPSPTTFPDMAAAWVAELGDAHTGIRTSASGGFNPDYRGNLRTDGVHLTNVPSQSAAWEAGVRPGWIVEIEDVEHLMSTVGATPQQLPEVQARRAMAIRGTHRVYRAHDPSGTRAAEWDETAAPTTLDDSVKVEREQDGGLRIRLRAFASRLDLHSVFDDVIASAAPSAQITVDLRGNTGGSILLATDLRDRFLTERTKIGYVAFTDGRGGIAPRTERWAELSDRRRWEGRTEIFIDSMTYSASEDFVLGLQGLEHVRVSGSVSGDGSGRPRRVPLLPGVDLTISTAITYDRCGSPVEFRGIHPDTI</sequence>
<organism evidence="2 3">
    <name type="scientific">Microbacterium soli</name>
    <dbReference type="NCBI Taxonomy" id="446075"/>
    <lineage>
        <taxon>Bacteria</taxon>
        <taxon>Bacillati</taxon>
        <taxon>Actinomycetota</taxon>
        <taxon>Actinomycetes</taxon>
        <taxon>Micrococcales</taxon>
        <taxon>Microbacteriaceae</taxon>
        <taxon>Microbacterium</taxon>
    </lineage>
</organism>
<dbReference type="EMBL" id="BAABCP010000001">
    <property type="protein sequence ID" value="GAA3933304.1"/>
    <property type="molecule type" value="Genomic_DNA"/>
</dbReference>
<dbReference type="Proteomes" id="UP001501591">
    <property type="component" value="Unassembled WGS sequence"/>
</dbReference>
<keyword evidence="3" id="KW-1185">Reference proteome</keyword>
<dbReference type="Gene3D" id="2.30.42.10">
    <property type="match status" value="1"/>
</dbReference>
<dbReference type="InterPro" id="IPR005151">
    <property type="entry name" value="Tail-specific_protease"/>
</dbReference>
<reference evidence="3" key="1">
    <citation type="journal article" date="2019" name="Int. J. Syst. Evol. Microbiol.">
        <title>The Global Catalogue of Microorganisms (GCM) 10K type strain sequencing project: providing services to taxonomists for standard genome sequencing and annotation.</title>
        <authorList>
            <consortium name="The Broad Institute Genomics Platform"/>
            <consortium name="The Broad Institute Genome Sequencing Center for Infectious Disease"/>
            <person name="Wu L."/>
            <person name="Ma J."/>
        </authorList>
    </citation>
    <scope>NUCLEOTIDE SEQUENCE [LARGE SCALE GENOMIC DNA]</scope>
    <source>
        <strain evidence="3">JCM 17024</strain>
    </source>
</reference>
<accession>A0ABP7MZQ4</accession>
<name>A0ABP7MZQ4_9MICO</name>
<dbReference type="Pfam" id="PF03572">
    <property type="entry name" value="Peptidase_S41"/>
    <property type="match status" value="1"/>
</dbReference>
<dbReference type="InterPro" id="IPR029045">
    <property type="entry name" value="ClpP/crotonase-like_dom_sf"/>
</dbReference>